<sequence>MRRDNLDLFGEEFAAAAPARAENRTENGEVENETAVTKCPSCGANMVYDSEKKKLHCIHCGTVRDIDAKSSEEQDFERLLAENNTWGRETHVFRCENCGAREVLDINEIAKTCPFCGTSNIVKTDELSGLKPNAVVPFQIGKDEAGSRVRKWIRKRAFAPGKFRKSARPEEIKGVYTPAFSFDTATESEYRAVLGKYYYTTRRVNGRTVSQRHIRYFTVSGHYSMAFDDVLVQASANIDQQSLDRLQPFDTNNSKEYTKEYLSGFTATQYSKSGLSCWDEAKGVIRNRLKSAILGQYTYDVVSSFDISTQCFHITYKYILLPVYVGHCNWHSKLYNFFVSGFNGKVTGKAPVSALKVSGLVLLGIGVLVGLYFLYRAFGG</sequence>
<dbReference type="PANTHER" id="PTHR37826">
    <property type="entry name" value="FLOTILLIN BAND_7_5 DOMAIN PROTEIN"/>
    <property type="match status" value="1"/>
</dbReference>
<accession>A0A4Q2K940</accession>
<keyword evidence="3" id="KW-1185">Reference proteome</keyword>
<gene>
    <name evidence="2" type="ORF">ESZ91_01995</name>
</gene>
<comment type="caution">
    <text evidence="2">The sequence shown here is derived from an EMBL/GenBank/DDBJ whole genome shotgun (WGS) entry which is preliminary data.</text>
</comment>
<proteinExistence type="predicted"/>
<evidence type="ECO:0000256" key="1">
    <source>
        <dbReference type="SAM" id="Phobius"/>
    </source>
</evidence>
<protein>
    <recommendedName>
        <fullName evidence="4">TFIIB-type zinc ribbon-containing protein</fullName>
    </recommendedName>
</protein>
<dbReference type="Proteomes" id="UP000291269">
    <property type="component" value="Unassembled WGS sequence"/>
</dbReference>
<dbReference type="Gene3D" id="2.20.25.10">
    <property type="match status" value="1"/>
</dbReference>
<keyword evidence="1" id="KW-1133">Transmembrane helix</keyword>
<evidence type="ECO:0000313" key="3">
    <source>
        <dbReference type="Proteomes" id="UP000291269"/>
    </source>
</evidence>
<keyword evidence="1" id="KW-0472">Membrane</keyword>
<feature type="transmembrane region" description="Helical" evidence="1">
    <location>
        <begin position="357"/>
        <end position="375"/>
    </location>
</feature>
<organism evidence="2 3">
    <name type="scientific">Candidatus Borkfalkia ceftriaxoniphila</name>
    <dbReference type="NCBI Taxonomy" id="2508949"/>
    <lineage>
        <taxon>Bacteria</taxon>
        <taxon>Bacillati</taxon>
        <taxon>Bacillota</taxon>
        <taxon>Clostridia</taxon>
        <taxon>Christensenellales</taxon>
        <taxon>Christensenellaceae</taxon>
        <taxon>Candidatus Borkfalkia</taxon>
    </lineage>
</organism>
<name>A0A4Q2K940_9FIRM</name>
<dbReference type="Gene3D" id="2.20.28.30">
    <property type="entry name" value="RNA polymerase ii, chain L"/>
    <property type="match status" value="1"/>
</dbReference>
<reference evidence="2 3" key="1">
    <citation type="journal article" date="2019" name="Gut">
        <title>Antibiotics-induced monodominance of a novel gut bacterial order.</title>
        <authorList>
            <person name="Hildebrand F."/>
            <person name="Moitinho-Silva L."/>
            <person name="Blasche S."/>
            <person name="Jahn M.T."/>
            <person name="Gossmann T.I."/>
            <person name="Heuerta-Cepas J."/>
            <person name="Hercog R."/>
            <person name="Luetge M."/>
            <person name="Bahram M."/>
            <person name="Pryszlak A."/>
            <person name="Alves R.J."/>
            <person name="Waszak S.M."/>
            <person name="Zhu A."/>
            <person name="Ye L."/>
            <person name="Costea P.I."/>
            <person name="Aalvink S."/>
            <person name="Belzer C."/>
            <person name="Forslund S.K."/>
            <person name="Sunagawa S."/>
            <person name="Hentschel U."/>
            <person name="Merten C."/>
            <person name="Patil K.R."/>
            <person name="Benes V."/>
            <person name="Bork P."/>
        </authorList>
    </citation>
    <scope>NUCLEOTIDE SEQUENCE [LARGE SCALE GENOMIC DNA]</scope>
    <source>
        <strain evidence="2 3">HDS1380</strain>
    </source>
</reference>
<keyword evidence="1" id="KW-0812">Transmembrane</keyword>
<evidence type="ECO:0008006" key="4">
    <source>
        <dbReference type="Google" id="ProtNLM"/>
    </source>
</evidence>
<dbReference type="PANTHER" id="PTHR37826:SF3">
    <property type="entry name" value="J DOMAIN-CONTAINING PROTEIN"/>
    <property type="match status" value="1"/>
</dbReference>
<dbReference type="RefSeq" id="WP_129223605.1">
    <property type="nucleotide sequence ID" value="NZ_SDOZ01000002.1"/>
</dbReference>
<evidence type="ECO:0000313" key="2">
    <source>
        <dbReference type="EMBL" id="RXZ61178.1"/>
    </source>
</evidence>
<dbReference type="OrthoDB" id="3182597at2"/>
<dbReference type="AlphaFoldDB" id="A0A4Q2K940"/>
<dbReference type="EMBL" id="SDOZ01000002">
    <property type="protein sequence ID" value="RXZ61178.1"/>
    <property type="molecule type" value="Genomic_DNA"/>
</dbReference>